<name>A0A918S4B8_9GAMM</name>
<protein>
    <recommendedName>
        <fullName evidence="4">DUF2182 domain-containing protein</fullName>
    </recommendedName>
</protein>
<dbReference type="Proteomes" id="UP000614811">
    <property type="component" value="Unassembled WGS sequence"/>
</dbReference>
<feature type="transmembrane region" description="Helical" evidence="1">
    <location>
        <begin position="135"/>
        <end position="154"/>
    </location>
</feature>
<feature type="transmembrane region" description="Helical" evidence="1">
    <location>
        <begin position="104"/>
        <end position="129"/>
    </location>
</feature>
<accession>A0A918S4B8</accession>
<evidence type="ECO:0008006" key="4">
    <source>
        <dbReference type="Google" id="ProtNLM"/>
    </source>
</evidence>
<keyword evidence="3" id="KW-1185">Reference proteome</keyword>
<evidence type="ECO:0000313" key="2">
    <source>
        <dbReference type="EMBL" id="GHA20777.1"/>
    </source>
</evidence>
<comment type="caution">
    <text evidence="2">The sequence shown here is derived from an EMBL/GenBank/DDBJ whole genome shotgun (WGS) entry which is preliminary data.</text>
</comment>
<dbReference type="RefSeq" id="WP_189402855.1">
    <property type="nucleotide sequence ID" value="NZ_BMXA01000009.1"/>
</dbReference>
<feature type="transmembrane region" description="Helical" evidence="1">
    <location>
        <begin position="12"/>
        <end position="29"/>
    </location>
</feature>
<feature type="transmembrane region" description="Helical" evidence="1">
    <location>
        <begin position="200"/>
        <end position="225"/>
    </location>
</feature>
<evidence type="ECO:0000313" key="3">
    <source>
        <dbReference type="Proteomes" id="UP000614811"/>
    </source>
</evidence>
<organism evidence="2 3">
    <name type="scientific">Arenicella chitinivorans</name>
    <dbReference type="NCBI Taxonomy" id="1329800"/>
    <lineage>
        <taxon>Bacteria</taxon>
        <taxon>Pseudomonadati</taxon>
        <taxon>Pseudomonadota</taxon>
        <taxon>Gammaproteobacteria</taxon>
        <taxon>Arenicellales</taxon>
        <taxon>Arenicellaceae</taxon>
        <taxon>Arenicella</taxon>
    </lineage>
</organism>
<evidence type="ECO:0000256" key="1">
    <source>
        <dbReference type="SAM" id="Phobius"/>
    </source>
</evidence>
<keyword evidence="1" id="KW-0472">Membrane</keyword>
<keyword evidence="1" id="KW-0812">Transmembrane</keyword>
<dbReference type="InterPro" id="IPR018688">
    <property type="entry name" value="PpoB2-like"/>
</dbReference>
<dbReference type="EMBL" id="BMXA01000009">
    <property type="protein sequence ID" value="GHA20777.1"/>
    <property type="molecule type" value="Genomic_DNA"/>
</dbReference>
<keyword evidence="1" id="KW-1133">Transmembrane helix</keyword>
<proteinExistence type="predicted"/>
<sequence length="253" mass="28192">MTDVIQTRRRISCGVLCLSAVAWVYLTLWSRTDPVEFTGATESLAGAMCINGVLIAQSGFTSPLTLLTGASMFGWAIMIVAMMFPTLIAPLTHLAQRSFRNKRAALIALFLMTYLYLWILAGTLLLFGARALRQAFSDTPAGLIMLVLTLALVWQCSPSKQQCLNRNHLHPALRAYGIGSYLDAVRFGLWHGFWCVGSCWALMLLSTVFVVAHQPVMLLLTFIMLTESMQVPTKPAWEWRLVPSRKLRRLVAP</sequence>
<feature type="transmembrane region" description="Helical" evidence="1">
    <location>
        <begin position="72"/>
        <end position="92"/>
    </location>
</feature>
<dbReference type="AlphaFoldDB" id="A0A918S4B8"/>
<reference evidence="2" key="2">
    <citation type="submission" date="2020-09" db="EMBL/GenBank/DDBJ databases">
        <authorList>
            <person name="Sun Q."/>
            <person name="Kim S."/>
        </authorList>
    </citation>
    <scope>NUCLEOTIDE SEQUENCE</scope>
    <source>
        <strain evidence="2">KCTC 12711</strain>
    </source>
</reference>
<dbReference type="Pfam" id="PF09948">
    <property type="entry name" value="PpoB2"/>
    <property type="match status" value="1"/>
</dbReference>
<reference evidence="2" key="1">
    <citation type="journal article" date="2014" name="Int. J. Syst. Evol. Microbiol.">
        <title>Complete genome sequence of Corynebacterium casei LMG S-19264T (=DSM 44701T), isolated from a smear-ripened cheese.</title>
        <authorList>
            <consortium name="US DOE Joint Genome Institute (JGI-PGF)"/>
            <person name="Walter F."/>
            <person name="Albersmeier A."/>
            <person name="Kalinowski J."/>
            <person name="Ruckert C."/>
        </authorList>
    </citation>
    <scope>NUCLEOTIDE SEQUENCE</scope>
    <source>
        <strain evidence="2">KCTC 12711</strain>
    </source>
</reference>
<gene>
    <name evidence="2" type="ORF">GCM10008090_33390</name>
</gene>